<reference evidence="4" key="1">
    <citation type="journal article" date="2015" name="Nat. Genet.">
        <title>The genome and transcriptome of the zoonotic hookworm Ancylostoma ceylanicum identify infection-specific gene families.</title>
        <authorList>
            <person name="Schwarz E.M."/>
            <person name="Hu Y."/>
            <person name="Antoshechkin I."/>
            <person name="Miller M.M."/>
            <person name="Sternberg P.W."/>
            <person name="Aroian R.V."/>
        </authorList>
    </citation>
    <scope>NUCLEOTIDE SEQUENCE</scope>
    <source>
        <strain evidence="4">HY135</strain>
    </source>
</reference>
<gene>
    <name evidence="3" type="primary">Acey_s0165.g4</name>
    <name evidence="3" type="ORF">Y032_0165g4</name>
</gene>
<evidence type="ECO:0000256" key="2">
    <source>
        <dbReference type="SAM" id="SignalP"/>
    </source>
</evidence>
<evidence type="ECO:0000313" key="4">
    <source>
        <dbReference type="Proteomes" id="UP000024635"/>
    </source>
</evidence>
<proteinExistence type="predicted"/>
<evidence type="ECO:0000313" key="3">
    <source>
        <dbReference type="EMBL" id="EYB94971.1"/>
    </source>
</evidence>
<dbReference type="PROSITE" id="PS51257">
    <property type="entry name" value="PROKAR_LIPOPROTEIN"/>
    <property type="match status" value="1"/>
</dbReference>
<comment type="caution">
    <text evidence="3">The sequence shown here is derived from an EMBL/GenBank/DDBJ whole genome shotgun (WGS) entry which is preliminary data.</text>
</comment>
<accession>A0A016SX68</accession>
<sequence length="121" mass="13336">MKSLLLLSFVSMSNAFCCAPVAFTSCCMAYAPPTIVGYQRIPIFARVPKRRLPVQESYQVPPPPPPPPMPQQYNAMPPPPPPPPPPMYNAPAAPPPSDYQMQAYQPKTYLSNAPNAKKLRL</sequence>
<protein>
    <submittedName>
        <fullName evidence="3">Uncharacterized protein</fullName>
    </submittedName>
</protein>
<keyword evidence="4" id="KW-1185">Reference proteome</keyword>
<keyword evidence="2" id="KW-0732">Signal</keyword>
<evidence type="ECO:0000256" key="1">
    <source>
        <dbReference type="SAM" id="MobiDB-lite"/>
    </source>
</evidence>
<feature type="signal peptide" evidence="2">
    <location>
        <begin position="1"/>
        <end position="15"/>
    </location>
</feature>
<feature type="compositionally biased region" description="Polar residues" evidence="1">
    <location>
        <begin position="99"/>
        <end position="114"/>
    </location>
</feature>
<feature type="compositionally biased region" description="Pro residues" evidence="1">
    <location>
        <begin position="60"/>
        <end position="97"/>
    </location>
</feature>
<dbReference type="EMBL" id="JARK01001501">
    <property type="protein sequence ID" value="EYB94971.1"/>
    <property type="molecule type" value="Genomic_DNA"/>
</dbReference>
<dbReference type="OrthoDB" id="5877154at2759"/>
<feature type="region of interest" description="Disordered" evidence="1">
    <location>
        <begin position="55"/>
        <end position="121"/>
    </location>
</feature>
<name>A0A016SX68_9BILA</name>
<dbReference type="Proteomes" id="UP000024635">
    <property type="component" value="Unassembled WGS sequence"/>
</dbReference>
<feature type="chain" id="PRO_5012068030" evidence="2">
    <location>
        <begin position="16"/>
        <end position="121"/>
    </location>
</feature>
<organism evidence="3 4">
    <name type="scientific">Ancylostoma ceylanicum</name>
    <dbReference type="NCBI Taxonomy" id="53326"/>
    <lineage>
        <taxon>Eukaryota</taxon>
        <taxon>Metazoa</taxon>
        <taxon>Ecdysozoa</taxon>
        <taxon>Nematoda</taxon>
        <taxon>Chromadorea</taxon>
        <taxon>Rhabditida</taxon>
        <taxon>Rhabditina</taxon>
        <taxon>Rhabditomorpha</taxon>
        <taxon>Strongyloidea</taxon>
        <taxon>Ancylostomatidae</taxon>
        <taxon>Ancylostomatinae</taxon>
        <taxon>Ancylostoma</taxon>
    </lineage>
</organism>
<dbReference type="AlphaFoldDB" id="A0A016SX68"/>